<evidence type="ECO:0000259" key="5">
    <source>
        <dbReference type="Pfam" id="PF24827"/>
    </source>
</evidence>
<protein>
    <submittedName>
        <fullName evidence="6">Deacylase</fullName>
    </submittedName>
</protein>
<accession>A0A2S2DK40</accession>
<dbReference type="PANTHER" id="PTHR37326:SF1">
    <property type="entry name" value="BLL3975 PROTEIN"/>
    <property type="match status" value="1"/>
</dbReference>
<proteinExistence type="predicted"/>
<dbReference type="GO" id="GO:0046872">
    <property type="term" value="F:metal ion binding"/>
    <property type="evidence" value="ECO:0007669"/>
    <property type="project" value="UniProtKB-KW"/>
</dbReference>
<evidence type="ECO:0000256" key="2">
    <source>
        <dbReference type="ARBA" id="ARBA00022723"/>
    </source>
</evidence>
<dbReference type="RefSeq" id="WP_109346076.1">
    <property type="nucleotide sequence ID" value="NZ_CP029343.1"/>
</dbReference>
<dbReference type="InterPro" id="IPR055438">
    <property type="entry name" value="AstE_AspA_cat"/>
</dbReference>
<dbReference type="KEGG" id="mtim:DIR46_15830"/>
<reference evidence="6 7" key="1">
    <citation type="submission" date="2018-05" db="EMBL/GenBank/DDBJ databases">
        <title>Complete genome sequence of Massilia oculi sp. nov. CCUG 43427T (=DSM 26321T), the type strain of M. oculi, and comparison with genome sequences of other Massilia strains.</title>
        <authorList>
            <person name="Zhu B."/>
        </authorList>
    </citation>
    <scope>NUCLEOTIDE SEQUENCE [LARGE SCALE GENOMIC DNA]</scope>
    <source>
        <strain evidence="6 7">CCUG 43427</strain>
    </source>
</reference>
<keyword evidence="7" id="KW-1185">Reference proteome</keyword>
<dbReference type="PANTHER" id="PTHR37326">
    <property type="entry name" value="BLL3975 PROTEIN"/>
    <property type="match status" value="1"/>
</dbReference>
<dbReference type="InterPro" id="IPR053138">
    <property type="entry name" value="N-alpha-Ac-DABA_deacetylase"/>
</dbReference>
<dbReference type="GO" id="GO:0016788">
    <property type="term" value="F:hydrolase activity, acting on ester bonds"/>
    <property type="evidence" value="ECO:0007669"/>
    <property type="project" value="InterPro"/>
</dbReference>
<dbReference type="Pfam" id="PF24827">
    <property type="entry name" value="AstE_AspA_cat"/>
    <property type="match status" value="1"/>
</dbReference>
<dbReference type="CDD" id="cd06250">
    <property type="entry name" value="M14_PaAOTO_like"/>
    <property type="match status" value="1"/>
</dbReference>
<keyword evidence="4" id="KW-0862">Zinc</keyword>
<gene>
    <name evidence="6" type="ORF">DIR46_15830</name>
</gene>
<dbReference type="SUPFAM" id="SSF53187">
    <property type="entry name" value="Zn-dependent exopeptidases"/>
    <property type="match status" value="1"/>
</dbReference>
<dbReference type="Gene3D" id="3.40.630.10">
    <property type="entry name" value="Zn peptidases"/>
    <property type="match status" value="1"/>
</dbReference>
<comment type="cofactor">
    <cofactor evidence="1">
        <name>Zn(2+)</name>
        <dbReference type="ChEBI" id="CHEBI:29105"/>
    </cofactor>
</comment>
<evidence type="ECO:0000256" key="1">
    <source>
        <dbReference type="ARBA" id="ARBA00001947"/>
    </source>
</evidence>
<evidence type="ECO:0000313" key="7">
    <source>
        <dbReference type="Proteomes" id="UP000245820"/>
    </source>
</evidence>
<evidence type="ECO:0000256" key="4">
    <source>
        <dbReference type="ARBA" id="ARBA00022833"/>
    </source>
</evidence>
<dbReference type="EMBL" id="CP029343">
    <property type="protein sequence ID" value="AWL05745.1"/>
    <property type="molecule type" value="Genomic_DNA"/>
</dbReference>
<dbReference type="AlphaFoldDB" id="A0A2S2DK40"/>
<keyword evidence="3" id="KW-0378">Hydrolase</keyword>
<keyword evidence="2" id="KW-0479">Metal-binding</keyword>
<evidence type="ECO:0000313" key="6">
    <source>
        <dbReference type="EMBL" id="AWL05745.1"/>
    </source>
</evidence>
<dbReference type="Proteomes" id="UP000245820">
    <property type="component" value="Chromosome"/>
</dbReference>
<dbReference type="OrthoDB" id="527673at2"/>
<name>A0A2S2DK40_9BURK</name>
<evidence type="ECO:0000256" key="3">
    <source>
        <dbReference type="ARBA" id="ARBA00022801"/>
    </source>
</evidence>
<sequence>MHSTKHPIAIEDSVATLNLTSFHYGAPGSGKKVYIQAAIHADEVPAMLVAHLLRGQLDKLDAEGRIQGEIVLVPAANPLGLSQVLHGAPFGRYDLSTGLNFNRSYRHVAAALKDTLEGRLGQDAAANVALIRELARNEVAAWEPADNAATLKKLLLTMAIDADIVLDLHCDNEAVLHMYTGTPLVDVIQPLADLMGARVLLVAKESGGEAFDEACSRVWWDLADHFTDAVIPPACAAVTVELRGENDVNYDYAQRDADAILQYLAHQGVLDIPVAPLPAGQCGPTPLDAVEPLAAPHAGVLVFRKKLGDQVAAGEPIADIVNPVSGQVTPVAASRPGLLFASTAHRHLLRGMHVCKVAGADSFRSGNLLSS</sequence>
<organism evidence="6 7">
    <name type="scientific">Massilia oculi</name>
    <dbReference type="NCBI Taxonomy" id="945844"/>
    <lineage>
        <taxon>Bacteria</taxon>
        <taxon>Pseudomonadati</taxon>
        <taxon>Pseudomonadota</taxon>
        <taxon>Betaproteobacteria</taxon>
        <taxon>Burkholderiales</taxon>
        <taxon>Oxalobacteraceae</taxon>
        <taxon>Telluria group</taxon>
        <taxon>Massilia</taxon>
    </lineage>
</organism>
<feature type="domain" description="Succinylglutamate desuccinylase/Aspartoacylase catalytic" evidence="5">
    <location>
        <begin position="30"/>
        <end position="266"/>
    </location>
</feature>